<dbReference type="RefSeq" id="WP_058755900.1">
    <property type="nucleotide sequence ID" value="NZ_LDTB01000039.1"/>
</dbReference>
<evidence type="ECO:0000256" key="1">
    <source>
        <dbReference type="SAM" id="SignalP"/>
    </source>
</evidence>
<keyword evidence="3" id="KW-1185">Reference proteome</keyword>
<dbReference type="EMBL" id="LDTB01000039">
    <property type="protein sequence ID" value="KTT71486.1"/>
    <property type="molecule type" value="Genomic_DNA"/>
</dbReference>
<feature type="chain" id="PRO_5007548115" description="Circumsporozoite protein" evidence="1">
    <location>
        <begin position="28"/>
        <end position="74"/>
    </location>
</feature>
<sequence length="74" mass="7158">MKKIVAGLSVAALALALAACGSKTDDAAVNAQLGNEAVLNDELPADANLALGNGDEAALPANVIDGNTATANAL</sequence>
<evidence type="ECO:0000313" key="2">
    <source>
        <dbReference type="EMBL" id="KTT71486.1"/>
    </source>
</evidence>
<keyword evidence="1" id="KW-0732">Signal</keyword>
<accession>A0A147I1L9</accession>
<evidence type="ECO:0000313" key="3">
    <source>
        <dbReference type="Proteomes" id="UP000074310"/>
    </source>
</evidence>
<protein>
    <recommendedName>
        <fullName evidence="4">Circumsporozoite protein</fullName>
    </recommendedName>
</protein>
<dbReference type="Proteomes" id="UP000074310">
    <property type="component" value="Unassembled WGS sequence"/>
</dbReference>
<comment type="caution">
    <text evidence="2">The sequence shown here is derived from an EMBL/GenBank/DDBJ whole genome shotgun (WGS) entry which is preliminary data.</text>
</comment>
<dbReference type="PROSITE" id="PS51257">
    <property type="entry name" value="PROKAR_LIPOPROTEIN"/>
    <property type="match status" value="1"/>
</dbReference>
<reference evidence="2 3" key="1">
    <citation type="journal article" date="2016" name="Front. Microbiol.">
        <title>Genomic Resource of Rice Seed Associated Bacteria.</title>
        <authorList>
            <person name="Midha S."/>
            <person name="Bansal K."/>
            <person name="Sharma S."/>
            <person name="Kumar N."/>
            <person name="Patil P.P."/>
            <person name="Chaudhry V."/>
            <person name="Patil P.B."/>
        </authorList>
    </citation>
    <scope>NUCLEOTIDE SEQUENCE [LARGE SCALE GENOMIC DNA]</scope>
    <source>
        <strain evidence="2 3">NS334</strain>
    </source>
</reference>
<name>A0A147I1L9_9SPHN</name>
<dbReference type="PATRIC" id="fig|869719.3.peg.1955"/>
<gene>
    <name evidence="2" type="ORF">NS334_10420</name>
</gene>
<proteinExistence type="predicted"/>
<organism evidence="2 3">
    <name type="scientific">Sphingomonas endophytica</name>
    <dbReference type="NCBI Taxonomy" id="869719"/>
    <lineage>
        <taxon>Bacteria</taxon>
        <taxon>Pseudomonadati</taxon>
        <taxon>Pseudomonadota</taxon>
        <taxon>Alphaproteobacteria</taxon>
        <taxon>Sphingomonadales</taxon>
        <taxon>Sphingomonadaceae</taxon>
        <taxon>Sphingomonas</taxon>
    </lineage>
</organism>
<evidence type="ECO:0008006" key="4">
    <source>
        <dbReference type="Google" id="ProtNLM"/>
    </source>
</evidence>
<dbReference type="AlphaFoldDB" id="A0A147I1L9"/>
<feature type="signal peptide" evidence="1">
    <location>
        <begin position="1"/>
        <end position="27"/>
    </location>
</feature>
<dbReference type="OrthoDB" id="367242at2"/>